<keyword evidence="1" id="KW-0732">Signal</keyword>
<dbReference type="InterPro" id="IPR053140">
    <property type="entry name" value="GDSL_Rv0518-like"/>
</dbReference>
<feature type="chain" id="PRO_5038553837" evidence="1">
    <location>
        <begin position="25"/>
        <end position="400"/>
    </location>
</feature>
<dbReference type="Proteomes" id="UP000243542">
    <property type="component" value="Unassembled WGS sequence"/>
</dbReference>
<gene>
    <name evidence="3" type="ORF">ATK36_0649</name>
</gene>
<feature type="signal peptide" evidence="1">
    <location>
        <begin position="1"/>
        <end position="24"/>
    </location>
</feature>
<accession>A0A2A9G2F7</accession>
<dbReference type="AlphaFoldDB" id="A0A2A9G2F7"/>
<dbReference type="CDD" id="cd01830">
    <property type="entry name" value="XynE_like"/>
    <property type="match status" value="1"/>
</dbReference>
<evidence type="ECO:0000259" key="2">
    <source>
        <dbReference type="Pfam" id="PF13472"/>
    </source>
</evidence>
<sequence length="400" mass="41723">MRKMAILGAAVAIGLGVLTTASTAQVPQTPDGWTGTWSASPGTGVADTPGGYPNYSIRNVVHTSAGGTRARVRLSNRFGTAPLIFGQVTVAVAAAPGSPRAAAGTVRSLTFGGQRSVVVPAGADVLSDPAAVRVPADADLLVTTFVPAKSGPVTYHAAAEQTSFFTRNGDFTEEESGASFTEKTGAWHYVTEVDVQGAAAGAVVALGDSITDGTGSTPGADHRWPDLLSDRLHGRYGVLNAGIGGNRMLLDVPGSPYGPNALARFDHDVLAATGVRTLIILEGINDIQQQPNQADPQLLISAQRQLIARAKAHGIRVLGATLVPFKGWTAYNETLENTRETLNRFIRTGGAYDGVIDFDAAIRNPADPHAMLPAYDAGDHLHPNDAGYRRMADSVNLGLL</sequence>
<feature type="domain" description="SGNH hydrolase-type esterase" evidence="2">
    <location>
        <begin position="205"/>
        <end position="390"/>
    </location>
</feature>
<keyword evidence="4" id="KW-1185">Reference proteome</keyword>
<dbReference type="Gene3D" id="3.40.50.1110">
    <property type="entry name" value="SGNH hydrolase"/>
    <property type="match status" value="1"/>
</dbReference>
<comment type="caution">
    <text evidence="3">The sequence shown here is derived from an EMBL/GenBank/DDBJ whole genome shotgun (WGS) entry which is preliminary data.</text>
</comment>
<evidence type="ECO:0000313" key="4">
    <source>
        <dbReference type="Proteomes" id="UP000243542"/>
    </source>
</evidence>
<evidence type="ECO:0000313" key="3">
    <source>
        <dbReference type="EMBL" id="PFG57091.1"/>
    </source>
</evidence>
<proteinExistence type="predicted"/>
<dbReference type="PANTHER" id="PTHR43784:SF2">
    <property type="entry name" value="GDSL-LIKE LIPASE_ACYLHYDROLASE, PUTATIVE (AFU_ORTHOLOGUE AFUA_2G00820)-RELATED"/>
    <property type="match status" value="1"/>
</dbReference>
<dbReference type="PANTHER" id="PTHR43784">
    <property type="entry name" value="GDSL-LIKE LIPASE/ACYLHYDROLASE, PUTATIVE (AFU_ORTHOLOGUE AFUA_2G00820)-RELATED"/>
    <property type="match status" value="1"/>
</dbReference>
<dbReference type="InterPro" id="IPR013830">
    <property type="entry name" value="SGNH_hydro"/>
</dbReference>
<dbReference type="RefSeq" id="WP_098509742.1">
    <property type="nucleotide sequence ID" value="NZ_JBIAKZ010000007.1"/>
</dbReference>
<reference evidence="3 4" key="1">
    <citation type="submission" date="2017-10" db="EMBL/GenBank/DDBJ databases">
        <title>Sequencing the genomes of 1000 actinobacteria strains.</title>
        <authorList>
            <person name="Klenk H.-P."/>
        </authorList>
    </citation>
    <scope>NUCLEOTIDE SEQUENCE [LARGE SCALE GENOMIC DNA]</scope>
    <source>
        <strain evidence="3 4">DSM 46092</strain>
    </source>
</reference>
<organism evidence="3 4">
    <name type="scientific">Amycolatopsis sulphurea</name>
    <dbReference type="NCBI Taxonomy" id="76022"/>
    <lineage>
        <taxon>Bacteria</taxon>
        <taxon>Bacillati</taxon>
        <taxon>Actinomycetota</taxon>
        <taxon>Actinomycetes</taxon>
        <taxon>Pseudonocardiales</taxon>
        <taxon>Pseudonocardiaceae</taxon>
        <taxon>Amycolatopsis</taxon>
    </lineage>
</organism>
<evidence type="ECO:0000256" key="1">
    <source>
        <dbReference type="SAM" id="SignalP"/>
    </source>
</evidence>
<dbReference type="EMBL" id="PDJK01000001">
    <property type="protein sequence ID" value="PFG57091.1"/>
    <property type="molecule type" value="Genomic_DNA"/>
</dbReference>
<protein>
    <submittedName>
        <fullName evidence="3">Lysophospholipase L1-like esterase</fullName>
    </submittedName>
</protein>
<dbReference type="Pfam" id="PF13472">
    <property type="entry name" value="Lipase_GDSL_2"/>
    <property type="match status" value="1"/>
</dbReference>
<dbReference type="InterPro" id="IPR036514">
    <property type="entry name" value="SGNH_hydro_sf"/>
</dbReference>
<dbReference type="SUPFAM" id="SSF52266">
    <property type="entry name" value="SGNH hydrolase"/>
    <property type="match status" value="1"/>
</dbReference>
<name>A0A2A9G2F7_9PSEU</name>